<evidence type="ECO:0000313" key="1">
    <source>
        <dbReference type="EMBL" id="VDM84875.1"/>
    </source>
</evidence>
<dbReference type="EMBL" id="UYYB01134044">
    <property type="protein sequence ID" value="VDM84875.1"/>
    <property type="molecule type" value="Genomic_DNA"/>
</dbReference>
<protein>
    <submittedName>
        <fullName evidence="1">Uncharacterized protein</fullName>
    </submittedName>
</protein>
<accession>A0A3P7LR71</accession>
<organism evidence="1 2">
    <name type="scientific">Strongylus vulgaris</name>
    <name type="common">Blood worm</name>
    <dbReference type="NCBI Taxonomy" id="40348"/>
    <lineage>
        <taxon>Eukaryota</taxon>
        <taxon>Metazoa</taxon>
        <taxon>Ecdysozoa</taxon>
        <taxon>Nematoda</taxon>
        <taxon>Chromadorea</taxon>
        <taxon>Rhabditida</taxon>
        <taxon>Rhabditina</taxon>
        <taxon>Rhabditomorpha</taxon>
        <taxon>Strongyloidea</taxon>
        <taxon>Strongylidae</taxon>
        <taxon>Strongylus</taxon>
    </lineage>
</organism>
<reference evidence="1 2" key="1">
    <citation type="submission" date="2018-11" db="EMBL/GenBank/DDBJ databases">
        <authorList>
            <consortium name="Pathogen Informatics"/>
        </authorList>
    </citation>
    <scope>NUCLEOTIDE SEQUENCE [LARGE SCALE GENOMIC DNA]</scope>
</reference>
<gene>
    <name evidence="1" type="ORF">SVUK_LOCUS19873</name>
</gene>
<keyword evidence="2" id="KW-1185">Reference proteome</keyword>
<evidence type="ECO:0000313" key="2">
    <source>
        <dbReference type="Proteomes" id="UP000270094"/>
    </source>
</evidence>
<name>A0A3P7LR71_STRVU</name>
<proteinExistence type="predicted"/>
<dbReference type="Proteomes" id="UP000270094">
    <property type="component" value="Unassembled WGS sequence"/>
</dbReference>
<sequence>MYEYGVNQCCRINVTSFWAQIVNFATDLWTSIVVRHEKINKAKSTLNLIRMQSSVA</sequence>
<dbReference type="AlphaFoldDB" id="A0A3P7LR71"/>